<name>X1BNG5_9ZZZZ</name>
<evidence type="ECO:0000256" key="1">
    <source>
        <dbReference type="SAM" id="Coils"/>
    </source>
</evidence>
<dbReference type="AlphaFoldDB" id="X1BNG5"/>
<dbReference type="EMBL" id="BART01013923">
    <property type="protein sequence ID" value="GAG82742.1"/>
    <property type="molecule type" value="Genomic_DNA"/>
</dbReference>
<feature type="coiled-coil region" evidence="1">
    <location>
        <begin position="80"/>
        <end position="113"/>
    </location>
</feature>
<sequence>MRAASIERIFPPGLPLFNSAQTKKIYRPVLYRLDLMPSDIQGFKLIFIEIPNEEDPRPVGALGTISKLLTMARKFHWGIIEKYRSQLQGLVDKKESEEKINECLEAVDSALAKIESESVNLGFFNPECITPAFSGQGDKEKIKEIAEIWPDLRKALSDKNLENLINIMDKMRKMTKGFLIIASQNYHDLLKQMDD</sequence>
<organism evidence="2">
    <name type="scientific">marine sediment metagenome</name>
    <dbReference type="NCBI Taxonomy" id="412755"/>
    <lineage>
        <taxon>unclassified sequences</taxon>
        <taxon>metagenomes</taxon>
        <taxon>ecological metagenomes</taxon>
    </lineage>
</organism>
<reference evidence="2" key="1">
    <citation type="journal article" date="2014" name="Front. Microbiol.">
        <title>High frequency of phylogenetically diverse reductive dehalogenase-homologous genes in deep subseafloor sedimentary metagenomes.</title>
        <authorList>
            <person name="Kawai M."/>
            <person name="Futagami T."/>
            <person name="Toyoda A."/>
            <person name="Takaki Y."/>
            <person name="Nishi S."/>
            <person name="Hori S."/>
            <person name="Arai W."/>
            <person name="Tsubouchi T."/>
            <person name="Morono Y."/>
            <person name="Uchiyama I."/>
            <person name="Ito T."/>
            <person name="Fujiyama A."/>
            <person name="Inagaki F."/>
            <person name="Takami H."/>
        </authorList>
    </citation>
    <scope>NUCLEOTIDE SEQUENCE</scope>
    <source>
        <strain evidence="2">Expedition CK06-06</strain>
    </source>
</reference>
<gene>
    <name evidence="2" type="ORF">S01H4_28151</name>
</gene>
<evidence type="ECO:0000313" key="2">
    <source>
        <dbReference type="EMBL" id="GAG82742.1"/>
    </source>
</evidence>
<proteinExistence type="predicted"/>
<accession>X1BNG5</accession>
<protein>
    <submittedName>
        <fullName evidence="2">Uncharacterized protein</fullName>
    </submittedName>
</protein>
<comment type="caution">
    <text evidence="2">The sequence shown here is derived from an EMBL/GenBank/DDBJ whole genome shotgun (WGS) entry which is preliminary data.</text>
</comment>
<keyword evidence="1" id="KW-0175">Coiled coil</keyword>